<gene>
    <name evidence="3" type="ORF">FHS72_000066</name>
</gene>
<dbReference type="AlphaFoldDB" id="A0A7W9BH63"/>
<feature type="chain" id="PRO_5031049270" evidence="2">
    <location>
        <begin position="25"/>
        <end position="158"/>
    </location>
</feature>
<dbReference type="EMBL" id="JACIJM010000001">
    <property type="protein sequence ID" value="MBB5720462.1"/>
    <property type="molecule type" value="Genomic_DNA"/>
</dbReference>
<keyword evidence="2" id="KW-0732">Signal</keyword>
<sequence>MRKTLTVGLTAFSLILGTVAPVQADTNDGLNKAMLGLLAVGAFGLAMKHNQNVEPQVVEVQHAPRFGEPQQTHRRDQAQQSRNTRRADPLPARCFRQIELGNGRTQSVFTERCLDQRYDDNAALPRQCLTNLGGRDGHNQGYVASCLRDRGFRSDQRW</sequence>
<feature type="region of interest" description="Disordered" evidence="1">
    <location>
        <begin position="64"/>
        <end position="88"/>
    </location>
</feature>
<evidence type="ECO:0000256" key="2">
    <source>
        <dbReference type="SAM" id="SignalP"/>
    </source>
</evidence>
<protein>
    <submittedName>
        <fullName evidence="3">Uncharacterized protein</fullName>
    </submittedName>
</protein>
<organism evidence="3 4">
    <name type="scientific">Yoonia ponticola</name>
    <dbReference type="NCBI Taxonomy" id="1524255"/>
    <lineage>
        <taxon>Bacteria</taxon>
        <taxon>Pseudomonadati</taxon>
        <taxon>Pseudomonadota</taxon>
        <taxon>Alphaproteobacteria</taxon>
        <taxon>Rhodobacterales</taxon>
        <taxon>Paracoccaceae</taxon>
        <taxon>Yoonia</taxon>
    </lineage>
</organism>
<name>A0A7W9BH63_9RHOB</name>
<evidence type="ECO:0000313" key="4">
    <source>
        <dbReference type="Proteomes" id="UP000535415"/>
    </source>
</evidence>
<evidence type="ECO:0000256" key="1">
    <source>
        <dbReference type="SAM" id="MobiDB-lite"/>
    </source>
</evidence>
<keyword evidence="4" id="KW-1185">Reference proteome</keyword>
<comment type="caution">
    <text evidence="3">The sequence shown here is derived from an EMBL/GenBank/DDBJ whole genome shotgun (WGS) entry which is preliminary data.</text>
</comment>
<accession>A0A7W9BH63</accession>
<dbReference type="Proteomes" id="UP000535415">
    <property type="component" value="Unassembled WGS sequence"/>
</dbReference>
<evidence type="ECO:0000313" key="3">
    <source>
        <dbReference type="EMBL" id="MBB5720462.1"/>
    </source>
</evidence>
<feature type="signal peptide" evidence="2">
    <location>
        <begin position="1"/>
        <end position="24"/>
    </location>
</feature>
<reference evidence="3 4" key="1">
    <citation type="submission" date="2020-08" db="EMBL/GenBank/DDBJ databases">
        <title>Genomic Encyclopedia of Type Strains, Phase IV (KMG-IV): sequencing the most valuable type-strain genomes for metagenomic binning, comparative biology and taxonomic classification.</title>
        <authorList>
            <person name="Goeker M."/>
        </authorList>
    </citation>
    <scope>NUCLEOTIDE SEQUENCE [LARGE SCALE GENOMIC DNA]</scope>
    <source>
        <strain evidence="3 4">DSM 101064</strain>
    </source>
</reference>
<proteinExistence type="predicted"/>
<dbReference type="RefSeq" id="WP_183523839.1">
    <property type="nucleotide sequence ID" value="NZ_JACIJM010000001.1"/>
</dbReference>